<name>A0AAX2A3X3_9BACT</name>
<dbReference type="InterPro" id="IPR008995">
    <property type="entry name" value="Mo/tungstate-bd_C_term_dom"/>
</dbReference>
<protein>
    <submittedName>
        <fullName evidence="4">Molybdenum-binding protein</fullName>
    </submittedName>
</protein>
<dbReference type="GO" id="GO:0015689">
    <property type="term" value="P:molybdate ion transport"/>
    <property type="evidence" value="ECO:0007669"/>
    <property type="project" value="InterPro"/>
</dbReference>
<evidence type="ECO:0000256" key="1">
    <source>
        <dbReference type="ARBA" id="ARBA00022505"/>
    </source>
</evidence>
<dbReference type="Pfam" id="PF03459">
    <property type="entry name" value="TOBE"/>
    <property type="match status" value="2"/>
</dbReference>
<dbReference type="RefSeq" id="WP_164969402.1">
    <property type="nucleotide sequence ID" value="NZ_PDKM01000041.1"/>
</dbReference>
<dbReference type="NCBIfam" id="TIGR00638">
    <property type="entry name" value="Mop"/>
    <property type="match status" value="1"/>
</dbReference>
<keyword evidence="5" id="KW-1185">Reference proteome</keyword>
<feature type="non-terminal residue" evidence="4">
    <location>
        <position position="1"/>
    </location>
</feature>
<dbReference type="SUPFAM" id="SSF50331">
    <property type="entry name" value="MOP-like"/>
    <property type="match status" value="2"/>
</dbReference>
<dbReference type="AlphaFoldDB" id="A0AAX2A3X3"/>
<keyword evidence="1 2" id="KW-0500">Molybdenum</keyword>
<evidence type="ECO:0000313" key="4">
    <source>
        <dbReference type="EMBL" id="RXK08807.1"/>
    </source>
</evidence>
<dbReference type="EMBL" id="PDKM01000041">
    <property type="protein sequence ID" value="RXK08807.1"/>
    <property type="molecule type" value="Genomic_DNA"/>
</dbReference>
<reference evidence="4 5" key="1">
    <citation type="submission" date="2017-10" db="EMBL/GenBank/DDBJ databases">
        <title>Genomics of the genus Arcobacter.</title>
        <authorList>
            <person name="Perez-Cataluna A."/>
            <person name="Figueras M.J."/>
        </authorList>
    </citation>
    <scope>NUCLEOTIDE SEQUENCE [LARGE SCALE GENOMIC DNA]</scope>
    <source>
        <strain evidence="4 5">CECT 7835</strain>
    </source>
</reference>
<dbReference type="InterPro" id="IPR005116">
    <property type="entry name" value="Transp-assoc_OB_typ1"/>
</dbReference>
<evidence type="ECO:0000259" key="3">
    <source>
        <dbReference type="PROSITE" id="PS51866"/>
    </source>
</evidence>
<organism evidence="4 5">
    <name type="scientific">Halarcobacter bivalviorum</name>
    <dbReference type="NCBI Taxonomy" id="663364"/>
    <lineage>
        <taxon>Bacteria</taxon>
        <taxon>Pseudomonadati</taxon>
        <taxon>Campylobacterota</taxon>
        <taxon>Epsilonproteobacteria</taxon>
        <taxon>Campylobacterales</taxon>
        <taxon>Arcobacteraceae</taxon>
        <taxon>Halarcobacter</taxon>
    </lineage>
</organism>
<comment type="caution">
    <text evidence="4">The sequence shown here is derived from an EMBL/GenBank/DDBJ whole genome shotgun (WGS) entry which is preliminary data.</text>
</comment>
<dbReference type="Proteomes" id="UP000289193">
    <property type="component" value="Unassembled WGS sequence"/>
</dbReference>
<dbReference type="Gene3D" id="2.40.50.100">
    <property type="match status" value="2"/>
</dbReference>
<feature type="domain" description="Mop" evidence="3">
    <location>
        <begin position="61"/>
        <end position="127"/>
    </location>
</feature>
<proteinExistence type="predicted"/>
<accession>A0AAX2A3X3</accession>
<dbReference type="InterPro" id="IPR004606">
    <property type="entry name" value="Mop_domain"/>
</dbReference>
<dbReference type="PROSITE" id="PS51866">
    <property type="entry name" value="MOP"/>
    <property type="match status" value="2"/>
</dbReference>
<gene>
    <name evidence="4" type="ORF">CRV05_13430</name>
</gene>
<evidence type="ECO:0000256" key="2">
    <source>
        <dbReference type="PROSITE-ProRule" id="PRU01213"/>
    </source>
</evidence>
<feature type="domain" description="Mop" evidence="3">
    <location>
        <begin position="1"/>
        <end position="56"/>
    </location>
</feature>
<evidence type="ECO:0000313" key="5">
    <source>
        <dbReference type="Proteomes" id="UP000289193"/>
    </source>
</evidence>
<sequence length="127" mass="13736">VQDIVLGEVNAQISLKLKSGNILTSTITNSAVQNLGLELFDEVVAVIKSSNVLISNQSEFKISARNILKGEIEQINQSKVNSEVIINIGNEDKVVAVITTESINNMKLEVGSKVDAIIKESDIMIGR</sequence>